<evidence type="ECO:0000256" key="2">
    <source>
        <dbReference type="ARBA" id="ARBA00023004"/>
    </source>
</evidence>
<keyword evidence="2" id="KW-0408">Iron</keyword>
<evidence type="ECO:0000256" key="1">
    <source>
        <dbReference type="ARBA" id="ARBA00022723"/>
    </source>
</evidence>
<gene>
    <name evidence="5" type="ORF">HY912_06115</name>
</gene>
<dbReference type="PROSITE" id="PS00198">
    <property type="entry name" value="4FE4S_FER_1"/>
    <property type="match status" value="1"/>
</dbReference>
<evidence type="ECO:0000313" key="5">
    <source>
        <dbReference type="EMBL" id="MBI5249052.1"/>
    </source>
</evidence>
<dbReference type="InterPro" id="IPR017896">
    <property type="entry name" value="4Fe4S_Fe-S-bd"/>
</dbReference>
<evidence type="ECO:0000313" key="6">
    <source>
        <dbReference type="Proteomes" id="UP000807825"/>
    </source>
</evidence>
<dbReference type="Pfam" id="PF13237">
    <property type="entry name" value="Fer4_10"/>
    <property type="match status" value="1"/>
</dbReference>
<accession>A0A9D6V4K5</accession>
<organism evidence="5 6">
    <name type="scientific">Desulfomonile tiedjei</name>
    <dbReference type="NCBI Taxonomy" id="2358"/>
    <lineage>
        <taxon>Bacteria</taxon>
        <taxon>Pseudomonadati</taxon>
        <taxon>Thermodesulfobacteriota</taxon>
        <taxon>Desulfomonilia</taxon>
        <taxon>Desulfomonilales</taxon>
        <taxon>Desulfomonilaceae</taxon>
        <taxon>Desulfomonile</taxon>
    </lineage>
</organism>
<evidence type="ECO:0000259" key="4">
    <source>
        <dbReference type="PROSITE" id="PS51379"/>
    </source>
</evidence>
<dbReference type="PROSITE" id="PS51379">
    <property type="entry name" value="4FE4S_FER_2"/>
    <property type="match status" value="2"/>
</dbReference>
<sequence length="76" mass="8616">MAKETRKRKLKLHQINAEWCKGCGICVEFCPKGVLELNDLDKAVAVRLEECICCRLCELRCPDLAIVIEVEEVEAP</sequence>
<dbReference type="EMBL" id="JACRDE010000176">
    <property type="protein sequence ID" value="MBI5249052.1"/>
    <property type="molecule type" value="Genomic_DNA"/>
</dbReference>
<dbReference type="InterPro" id="IPR017900">
    <property type="entry name" value="4Fe4S_Fe_S_CS"/>
</dbReference>
<keyword evidence="1" id="KW-0479">Metal-binding</keyword>
<proteinExistence type="predicted"/>
<dbReference type="Proteomes" id="UP000807825">
    <property type="component" value="Unassembled WGS sequence"/>
</dbReference>
<dbReference type="Gene3D" id="3.30.70.20">
    <property type="match status" value="1"/>
</dbReference>
<dbReference type="GO" id="GO:0051536">
    <property type="term" value="F:iron-sulfur cluster binding"/>
    <property type="evidence" value="ECO:0007669"/>
    <property type="project" value="UniProtKB-KW"/>
</dbReference>
<protein>
    <submittedName>
        <fullName evidence="5">4Fe-4S binding protein</fullName>
    </submittedName>
</protein>
<dbReference type="AlphaFoldDB" id="A0A9D6V4K5"/>
<feature type="domain" description="4Fe-4S ferredoxin-type" evidence="4">
    <location>
        <begin position="11"/>
        <end position="40"/>
    </location>
</feature>
<dbReference type="GO" id="GO:0046872">
    <property type="term" value="F:metal ion binding"/>
    <property type="evidence" value="ECO:0007669"/>
    <property type="project" value="UniProtKB-KW"/>
</dbReference>
<reference evidence="5" key="1">
    <citation type="submission" date="2020-07" db="EMBL/GenBank/DDBJ databases">
        <title>Huge and variable diversity of episymbiotic CPR bacteria and DPANN archaea in groundwater ecosystems.</title>
        <authorList>
            <person name="He C.Y."/>
            <person name="Keren R."/>
            <person name="Whittaker M."/>
            <person name="Farag I.F."/>
            <person name="Doudna J."/>
            <person name="Cate J.H.D."/>
            <person name="Banfield J.F."/>
        </authorList>
    </citation>
    <scope>NUCLEOTIDE SEQUENCE</scope>
    <source>
        <strain evidence="5">NC_groundwater_1664_Pr3_B-0.1um_52_9</strain>
    </source>
</reference>
<feature type="domain" description="4Fe-4S ferredoxin-type" evidence="4">
    <location>
        <begin position="42"/>
        <end position="71"/>
    </location>
</feature>
<name>A0A9D6V4K5_9BACT</name>
<dbReference type="PANTHER" id="PTHR43122:SF1">
    <property type="entry name" value="IRON-SULFUR-BINDING PROTEIN"/>
    <property type="match status" value="1"/>
</dbReference>
<evidence type="ECO:0000256" key="3">
    <source>
        <dbReference type="ARBA" id="ARBA00023014"/>
    </source>
</evidence>
<keyword evidence="3" id="KW-0411">Iron-sulfur</keyword>
<dbReference type="SUPFAM" id="SSF54862">
    <property type="entry name" value="4Fe-4S ferredoxins"/>
    <property type="match status" value="1"/>
</dbReference>
<dbReference type="PANTHER" id="PTHR43122">
    <property type="entry name" value="FERREDOXIN SUBUNIT OF PYRUVATE:FLAVODOXIN OXIDOREDUCTASE-RELATED"/>
    <property type="match status" value="1"/>
</dbReference>
<comment type="caution">
    <text evidence="5">The sequence shown here is derived from an EMBL/GenBank/DDBJ whole genome shotgun (WGS) entry which is preliminary data.</text>
</comment>